<dbReference type="InterPro" id="IPR011335">
    <property type="entry name" value="Restrct_endonuc-II-like"/>
</dbReference>
<dbReference type="Pfam" id="PF13635">
    <property type="entry name" value="DUF4143"/>
    <property type="match status" value="1"/>
</dbReference>
<dbReference type="PANTHER" id="PTHR43566:SF2">
    <property type="entry name" value="DUF4143 DOMAIN-CONTAINING PROTEIN"/>
    <property type="match status" value="1"/>
</dbReference>
<dbReference type="InterPro" id="IPR025420">
    <property type="entry name" value="DUF4143"/>
</dbReference>
<gene>
    <name evidence="2" type="ORF">UFOPK3651_03577</name>
</gene>
<dbReference type="SUPFAM" id="SSF52980">
    <property type="entry name" value="Restriction endonuclease-like"/>
    <property type="match status" value="1"/>
</dbReference>
<protein>
    <submittedName>
        <fullName evidence="2">Unannotated protein</fullName>
    </submittedName>
</protein>
<evidence type="ECO:0000259" key="1">
    <source>
        <dbReference type="Pfam" id="PF13635"/>
    </source>
</evidence>
<evidence type="ECO:0000313" key="2">
    <source>
        <dbReference type="EMBL" id="CAB4962053.1"/>
    </source>
</evidence>
<dbReference type="EMBL" id="CAFBMT010000062">
    <property type="protein sequence ID" value="CAB4962053.1"/>
    <property type="molecule type" value="Genomic_DNA"/>
</dbReference>
<dbReference type="AlphaFoldDB" id="A0A6J7L575"/>
<feature type="domain" description="DUF4143" evidence="1">
    <location>
        <begin position="23"/>
        <end position="81"/>
    </location>
</feature>
<organism evidence="2">
    <name type="scientific">freshwater metagenome</name>
    <dbReference type="NCBI Taxonomy" id="449393"/>
    <lineage>
        <taxon>unclassified sequences</taxon>
        <taxon>metagenomes</taxon>
        <taxon>ecological metagenomes</taxon>
    </lineage>
</organism>
<dbReference type="PANTHER" id="PTHR43566">
    <property type="entry name" value="CONSERVED PROTEIN"/>
    <property type="match status" value="1"/>
</dbReference>
<name>A0A6J7L575_9ZZZZ</name>
<sequence>MRLLQRNKTHLLRGDRGGIALPNDGSLLGNLFESLVALTVRTAAQATGAHVAHLRTRNGDHEVDFIVEGDNGIVAFEVKLSGSIDDDDVKHLVWLRERLGGDLVDAVVITTGPTAYRRKDGIAVVPLALLGA</sequence>
<reference evidence="2" key="1">
    <citation type="submission" date="2020-05" db="EMBL/GenBank/DDBJ databases">
        <authorList>
            <person name="Chiriac C."/>
            <person name="Salcher M."/>
            <person name="Ghai R."/>
            <person name="Kavagutti S V."/>
        </authorList>
    </citation>
    <scope>NUCLEOTIDE SEQUENCE</scope>
</reference>
<proteinExistence type="predicted"/>
<accession>A0A6J7L575</accession>